<name>A0A1Y2IVV8_TRAC3</name>
<proteinExistence type="predicted"/>
<accession>A0A1Y2IVV8</accession>
<feature type="region of interest" description="Disordered" evidence="1">
    <location>
        <begin position="961"/>
        <end position="991"/>
    </location>
</feature>
<feature type="compositionally biased region" description="Low complexity" evidence="1">
    <location>
        <begin position="755"/>
        <end position="770"/>
    </location>
</feature>
<reference evidence="2 3" key="1">
    <citation type="journal article" date="2015" name="Biotechnol. Biofuels">
        <title>Enhanced degradation of softwood versus hardwood by the white-rot fungus Pycnoporus coccineus.</title>
        <authorList>
            <person name="Couturier M."/>
            <person name="Navarro D."/>
            <person name="Chevret D."/>
            <person name="Henrissat B."/>
            <person name="Piumi F."/>
            <person name="Ruiz-Duenas F.J."/>
            <person name="Martinez A.T."/>
            <person name="Grigoriev I.V."/>
            <person name="Riley R."/>
            <person name="Lipzen A."/>
            <person name="Berrin J.G."/>
            <person name="Master E.R."/>
            <person name="Rosso M.N."/>
        </authorList>
    </citation>
    <scope>NUCLEOTIDE SEQUENCE [LARGE SCALE GENOMIC DNA]</scope>
    <source>
        <strain evidence="2 3">BRFM310</strain>
    </source>
</reference>
<feature type="compositionally biased region" description="Polar residues" evidence="1">
    <location>
        <begin position="136"/>
        <end position="149"/>
    </location>
</feature>
<feature type="compositionally biased region" description="Low complexity" evidence="1">
    <location>
        <begin position="689"/>
        <end position="707"/>
    </location>
</feature>
<feature type="region of interest" description="Disordered" evidence="1">
    <location>
        <begin position="1"/>
        <end position="402"/>
    </location>
</feature>
<feature type="compositionally biased region" description="Polar residues" evidence="1">
    <location>
        <begin position="275"/>
        <end position="288"/>
    </location>
</feature>
<organism evidence="2 3">
    <name type="scientific">Trametes coccinea (strain BRFM310)</name>
    <name type="common">Pycnoporus coccineus</name>
    <dbReference type="NCBI Taxonomy" id="1353009"/>
    <lineage>
        <taxon>Eukaryota</taxon>
        <taxon>Fungi</taxon>
        <taxon>Dikarya</taxon>
        <taxon>Basidiomycota</taxon>
        <taxon>Agaricomycotina</taxon>
        <taxon>Agaricomycetes</taxon>
        <taxon>Polyporales</taxon>
        <taxon>Polyporaceae</taxon>
        <taxon>Trametes</taxon>
    </lineage>
</organism>
<feature type="compositionally biased region" description="Polar residues" evidence="1">
    <location>
        <begin position="886"/>
        <end position="901"/>
    </location>
</feature>
<feature type="compositionally biased region" description="Basic and acidic residues" evidence="1">
    <location>
        <begin position="465"/>
        <end position="493"/>
    </location>
</feature>
<feature type="compositionally biased region" description="Basic and acidic residues" evidence="1">
    <location>
        <begin position="154"/>
        <end position="166"/>
    </location>
</feature>
<dbReference type="OrthoDB" id="3364707at2759"/>
<feature type="compositionally biased region" description="Polar residues" evidence="1">
    <location>
        <begin position="47"/>
        <end position="57"/>
    </location>
</feature>
<gene>
    <name evidence="2" type="ORF">PYCCODRAFT_1220738</name>
</gene>
<dbReference type="EMBL" id="KZ084093">
    <property type="protein sequence ID" value="OSD05266.1"/>
    <property type="molecule type" value="Genomic_DNA"/>
</dbReference>
<feature type="compositionally biased region" description="Low complexity" evidence="1">
    <location>
        <begin position="169"/>
        <end position="211"/>
    </location>
</feature>
<protein>
    <submittedName>
        <fullName evidence="2">Uncharacterized protein</fullName>
    </submittedName>
</protein>
<feature type="compositionally biased region" description="Low complexity" evidence="1">
    <location>
        <begin position="110"/>
        <end position="127"/>
    </location>
</feature>
<feature type="compositionally biased region" description="Low complexity" evidence="1">
    <location>
        <begin position="452"/>
        <end position="462"/>
    </location>
</feature>
<feature type="compositionally biased region" description="Low complexity" evidence="1">
    <location>
        <begin position="79"/>
        <end position="94"/>
    </location>
</feature>
<feature type="compositionally biased region" description="Polar residues" evidence="1">
    <location>
        <begin position="708"/>
        <end position="723"/>
    </location>
</feature>
<feature type="compositionally biased region" description="Polar residues" evidence="1">
    <location>
        <begin position="301"/>
        <end position="313"/>
    </location>
</feature>
<dbReference type="Proteomes" id="UP000193067">
    <property type="component" value="Unassembled WGS sequence"/>
</dbReference>
<evidence type="ECO:0000256" key="1">
    <source>
        <dbReference type="SAM" id="MobiDB-lite"/>
    </source>
</evidence>
<feature type="region of interest" description="Disordered" evidence="1">
    <location>
        <begin position="442"/>
        <end position="948"/>
    </location>
</feature>
<feature type="compositionally biased region" description="Low complexity" evidence="1">
    <location>
        <begin position="314"/>
        <end position="347"/>
    </location>
</feature>
<feature type="compositionally biased region" description="Low complexity" evidence="1">
    <location>
        <begin position="648"/>
        <end position="672"/>
    </location>
</feature>
<feature type="compositionally biased region" description="Basic residues" evidence="1">
    <location>
        <begin position="840"/>
        <end position="849"/>
    </location>
</feature>
<feature type="compositionally biased region" description="Basic and acidic residues" evidence="1">
    <location>
        <begin position="976"/>
        <end position="991"/>
    </location>
</feature>
<feature type="compositionally biased region" description="Polar residues" evidence="1">
    <location>
        <begin position="806"/>
        <end position="821"/>
    </location>
</feature>
<dbReference type="AlphaFoldDB" id="A0A1Y2IVV8"/>
<sequence length="991" mass="105118">MSTQYDLPRPASHLPPMDAARRHMSSKPTSYRSSHMEQHSTRRVPVASTSLPQTSWLSDIGEFNPVPPSQNFLGVSAPGSDSLLSSGSLSDSGSPTRSPHRARSREYLPSSSMSAQSSGSGSLSRHSPVPPPGRTLHTSRSFSATSPLKTSAFPDRDASGHLDFKRLMSKPAKQSASASSMVSLPSDSEGAVSASSSRFVSSRRPSAAASVPNMPLTRSANPSREKVSLHVNTTGLRSDSALHASRRPSPEQRPGTSDGQAAKPARNVLRRRPSSRSNPGTPTANSFQVPKEDTLPPLRSPPSNSQMRSSNVGRSSSARPSTSPATRAATLPRKMSPSSSSKGQQSPAGLTPAGAVALAYKQQEQRREELAETASFNDAYRPSNQKPASLPMHNLDVDVPASESDEVGEPYYTIFGSSSGRVVAVGTPADDDWHFTGWDTRTTVATGHKPSSRSLSRKVSGSFKRVAESMRKDKEPRDPLARARGLDDWRPYDGSRVTGGRDSPSRSKSAPKPLPLDTTVEGRSSPRFSPVPKSSSSPKSSASPQDDGRSSRASKSKGKDNSGDHSPGGIFSKLMKRISSTGGLREKYHQSDEPPPPVPALPDNIPRMAASRTTMEISHTHAHGEEVSENGVLLKKFMQSRSSMSGVRPSAGSAKASPSPSSSRPSTGTAGRPSTGNTNKSRASLGGHRPSTTTRSSSPVSSEMASSGFNHNHPPSTRSSFSSLGEEIPPVPKNVGQYIMSPVELSRMTKGPDGSPSTPSKRTRPSRSQSLHVESPAHRGSPDDVPIPSLPLPPRRATHEGAGGSPLSSSFSGDDTNQSPGPSHAPPPLAEFGMQEPPPRPKRSSRRAPPHMDLPPRSQSMSVAMPQSPATPRGPPPVRVDVNLTRRPSTGALSYASTTRQASANSSTSPSSNPSHSASPSSAVSQKRSPLMFRELESPRQKLSEREKAAKWEDLLERSARAGGTLHIGDTGLLSEHAETESILHDSSSDA</sequence>
<feature type="compositionally biased region" description="Low complexity" evidence="1">
    <location>
        <begin position="525"/>
        <end position="544"/>
    </location>
</feature>
<feature type="compositionally biased region" description="Basic and acidic residues" evidence="1">
    <location>
        <begin position="934"/>
        <end position="948"/>
    </location>
</feature>
<evidence type="ECO:0000313" key="3">
    <source>
        <dbReference type="Proteomes" id="UP000193067"/>
    </source>
</evidence>
<evidence type="ECO:0000313" key="2">
    <source>
        <dbReference type="EMBL" id="OSD05266.1"/>
    </source>
</evidence>
<keyword evidence="3" id="KW-1185">Reference proteome</keyword>
<feature type="compositionally biased region" description="Low complexity" evidence="1">
    <location>
        <begin position="902"/>
        <end position="930"/>
    </location>
</feature>